<dbReference type="Proteomes" id="UP001266305">
    <property type="component" value="Unassembled WGS sequence"/>
</dbReference>
<reference evidence="2 3" key="1">
    <citation type="submission" date="2023-05" db="EMBL/GenBank/DDBJ databases">
        <title>B98-5 Cell Line De Novo Hybrid Assembly: An Optical Mapping Approach.</title>
        <authorList>
            <person name="Kananen K."/>
            <person name="Auerbach J.A."/>
            <person name="Kautto E."/>
            <person name="Blachly J.S."/>
        </authorList>
    </citation>
    <scope>NUCLEOTIDE SEQUENCE [LARGE SCALE GENOMIC DNA]</scope>
    <source>
        <strain evidence="2">B95-8</strain>
        <tissue evidence="2">Cell line</tissue>
    </source>
</reference>
<accession>A0ABQ9V0K2</accession>
<evidence type="ECO:0000313" key="2">
    <source>
        <dbReference type="EMBL" id="KAK2102868.1"/>
    </source>
</evidence>
<dbReference type="PANTHER" id="PTHR22878:SF63">
    <property type="entry name" value="DYNEIN AXONEMAL HEAVY CHAIN 10"/>
    <property type="match status" value="1"/>
</dbReference>
<dbReference type="Pfam" id="PF12781">
    <property type="entry name" value="AAA_9"/>
    <property type="match status" value="1"/>
</dbReference>
<keyword evidence="3" id="KW-1185">Reference proteome</keyword>
<feature type="non-terminal residue" evidence="2">
    <location>
        <position position="83"/>
    </location>
</feature>
<sequence>MVINYTVTLKGLEDQLLSVLVAYERRELEEQREHLIQETSENKNLLKDLEDSLLRELATSTGNMLDNVDLVHTLEETKSKATE</sequence>
<name>A0ABQ9V0K2_SAGOE</name>
<feature type="domain" description="Dynein heavy chain ATP-binding dynein motor region" evidence="1">
    <location>
        <begin position="2"/>
        <end position="83"/>
    </location>
</feature>
<comment type="caution">
    <text evidence="2">The sequence shown here is derived from an EMBL/GenBank/DDBJ whole genome shotgun (WGS) entry which is preliminary data.</text>
</comment>
<evidence type="ECO:0000313" key="3">
    <source>
        <dbReference type="Proteomes" id="UP001266305"/>
    </source>
</evidence>
<dbReference type="PANTHER" id="PTHR22878">
    <property type="entry name" value="DYNEIN HEAVY CHAIN 6, AXONEMAL-LIKE-RELATED"/>
    <property type="match status" value="1"/>
</dbReference>
<organism evidence="2 3">
    <name type="scientific">Saguinus oedipus</name>
    <name type="common">Cotton-top tamarin</name>
    <name type="synonym">Oedipomidas oedipus</name>
    <dbReference type="NCBI Taxonomy" id="9490"/>
    <lineage>
        <taxon>Eukaryota</taxon>
        <taxon>Metazoa</taxon>
        <taxon>Chordata</taxon>
        <taxon>Craniata</taxon>
        <taxon>Vertebrata</taxon>
        <taxon>Euteleostomi</taxon>
        <taxon>Mammalia</taxon>
        <taxon>Eutheria</taxon>
        <taxon>Euarchontoglires</taxon>
        <taxon>Primates</taxon>
        <taxon>Haplorrhini</taxon>
        <taxon>Platyrrhini</taxon>
        <taxon>Cebidae</taxon>
        <taxon>Callitrichinae</taxon>
        <taxon>Saguinus</taxon>
    </lineage>
</organism>
<dbReference type="InterPro" id="IPR035706">
    <property type="entry name" value="AAA_9"/>
</dbReference>
<evidence type="ECO:0000259" key="1">
    <source>
        <dbReference type="Pfam" id="PF12781"/>
    </source>
</evidence>
<gene>
    <name evidence="2" type="primary">DNAH10_2</name>
    <name evidence="2" type="ORF">P7K49_020535</name>
</gene>
<protein>
    <submittedName>
        <fullName evidence="2">Dynein heavy chain 10, axonemal</fullName>
    </submittedName>
</protein>
<proteinExistence type="predicted"/>
<dbReference type="EMBL" id="JASSZA010000009">
    <property type="protein sequence ID" value="KAK2102868.1"/>
    <property type="molecule type" value="Genomic_DNA"/>
</dbReference>
<dbReference type="Gene3D" id="1.20.920.20">
    <property type="match status" value="1"/>
</dbReference>
<dbReference type="InterPro" id="IPR026983">
    <property type="entry name" value="DHC"/>
</dbReference>